<dbReference type="AlphaFoldDB" id="A0A0G4F026"/>
<organism evidence="4">
    <name type="scientific">Chromera velia CCMP2878</name>
    <dbReference type="NCBI Taxonomy" id="1169474"/>
    <lineage>
        <taxon>Eukaryota</taxon>
        <taxon>Sar</taxon>
        <taxon>Alveolata</taxon>
        <taxon>Colpodellida</taxon>
        <taxon>Chromeraceae</taxon>
        <taxon>Chromera</taxon>
    </lineage>
</organism>
<protein>
    <submittedName>
        <fullName evidence="4">Uncharacterized protein</fullName>
    </submittedName>
</protein>
<dbReference type="InterPro" id="IPR050745">
    <property type="entry name" value="Multifunctional_regulatory"/>
</dbReference>
<evidence type="ECO:0000256" key="3">
    <source>
        <dbReference type="PROSITE-ProRule" id="PRU00023"/>
    </source>
</evidence>
<name>A0A0G4F026_9ALVE</name>
<reference evidence="4" key="1">
    <citation type="submission" date="2014-11" db="EMBL/GenBank/DDBJ databases">
        <authorList>
            <person name="Otto D Thomas"/>
            <person name="Naeem Raeece"/>
        </authorList>
    </citation>
    <scope>NUCLEOTIDE SEQUENCE</scope>
</reference>
<evidence type="ECO:0000256" key="2">
    <source>
        <dbReference type="ARBA" id="ARBA00023043"/>
    </source>
</evidence>
<dbReference type="PANTHER" id="PTHR24189">
    <property type="entry name" value="MYOTROPHIN"/>
    <property type="match status" value="1"/>
</dbReference>
<dbReference type="PROSITE" id="PS50088">
    <property type="entry name" value="ANK_REPEAT"/>
    <property type="match status" value="1"/>
</dbReference>
<dbReference type="Gene3D" id="1.25.40.20">
    <property type="entry name" value="Ankyrin repeat-containing domain"/>
    <property type="match status" value="2"/>
</dbReference>
<dbReference type="SUPFAM" id="SSF48403">
    <property type="entry name" value="Ankyrin repeat"/>
    <property type="match status" value="1"/>
</dbReference>
<dbReference type="PROSITE" id="PS50297">
    <property type="entry name" value="ANK_REP_REGION"/>
    <property type="match status" value="1"/>
</dbReference>
<dbReference type="VEuPathDB" id="CryptoDB:Cvel_14522"/>
<proteinExistence type="predicted"/>
<dbReference type="EMBL" id="CDMZ01000041">
    <property type="protein sequence ID" value="CEM05242.1"/>
    <property type="molecule type" value="Genomic_DNA"/>
</dbReference>
<dbReference type="InterPro" id="IPR002110">
    <property type="entry name" value="Ankyrin_rpt"/>
</dbReference>
<feature type="repeat" description="ANK" evidence="3">
    <location>
        <begin position="449"/>
        <end position="481"/>
    </location>
</feature>
<accession>A0A0G4F026</accession>
<dbReference type="InterPro" id="IPR036770">
    <property type="entry name" value="Ankyrin_rpt-contain_sf"/>
</dbReference>
<evidence type="ECO:0000313" key="4">
    <source>
        <dbReference type="EMBL" id="CEM05242.1"/>
    </source>
</evidence>
<keyword evidence="1" id="KW-0677">Repeat</keyword>
<dbReference type="PhylomeDB" id="A0A0G4F026"/>
<keyword evidence="2 3" id="KW-0040">ANK repeat</keyword>
<gene>
    <name evidence="4" type="ORF">Cvel_14522</name>
</gene>
<sequence length="805" mass="87679">MLCATGVLGLRLFWKISNLSKDLLKLRDDTTVSGLGSVLLCLPSVFERRHLQALVLDCIERDDANSLQQLFALEGVEGSVPGLIRHAQGKPQCLNLLLSRAKGGFGFLSPPSDLSSDVLCSLTREALSGLIDNHVIKPTSWMQITAEENRMQFPDSPDDALPKMWNVFWTPLLSVLLEARNFECAELLLERGARVDVCDWEVENNPRWPVKQAPSGDPNDDGDWGDEFYRWEDGMSFPARSPLLVLVWALEILQPGSSQRAEGLALLRKLASEAKERGCLDWTASLPGTVFCGWFGSHAPRKRDYQVSALSLACAFLLPDAVEVLLSAGASRFGFPKGVAVECDSLFRMATLPGEYREASHDAEYKARRLQVIEKLADAGGQAALEAECSVELIGRSKEEADEGKVCTLLYFACWNGDGGLVEFLLRRGVSLQNGARVRKESEKKSEEKRYSPLLIAIVEGNLPVATVLLEGGADPSQAGEVPVRNPREWGGCSSLSPLVAALLLCMRRPPPHGIGSFSLIGPFQPIWTETEAKAFIRLLFDKGAVCVDGEQTDVVGEGGTTGVFPAATVSLSPLLLSCKLQDDELVALCIQRGGADPNSKKGRTDDPEGAPGHTPLLPLEYTLLQLWDVKFNAHGSLPVPGGPQETGWSTVETLIRLGAQPELLMVGFQEASSRMRPWLCVTIRSPVCRGPTLVRIISCLPFHVLETKDFWGLGWTPLASAVDEFPELFEVVEALIRRGVDVNASLQCAQNPSLSLLQHAVRGGKWRSAAALAAAGANTETVREESREGCPPEILPVLWPNLQA</sequence>
<evidence type="ECO:0000256" key="1">
    <source>
        <dbReference type="ARBA" id="ARBA00022737"/>
    </source>
</evidence>
<dbReference type="SMART" id="SM00248">
    <property type="entry name" value="ANK"/>
    <property type="match status" value="6"/>
</dbReference>